<dbReference type="OrthoDB" id="9807264at2"/>
<dbReference type="InterPro" id="IPR036714">
    <property type="entry name" value="SDH_sf"/>
</dbReference>
<sequence length="90" mass="10783">MSESLEIRRKRLLMRSMRRGIREMDLMLGSYAGRVVPLMTERELDAYEDLLAENDRDLYQWAMCPAEAPPRFRRLIEEISNTFREHVTCF</sequence>
<evidence type="ECO:0000313" key="4">
    <source>
        <dbReference type="EMBL" id="SIT83807.1"/>
    </source>
</evidence>
<proteinExistence type="inferred from homology"/>
<dbReference type="InterPro" id="IPR005631">
    <property type="entry name" value="SDH"/>
</dbReference>
<dbReference type="RefSeq" id="WP_076649703.1">
    <property type="nucleotide sequence ID" value="NZ_FTPS01000001.1"/>
</dbReference>
<dbReference type="Gene3D" id="1.10.150.250">
    <property type="entry name" value="Flavinator of succinate dehydrogenase"/>
    <property type="match status" value="1"/>
</dbReference>
<dbReference type="STRING" id="515897.SAMN05421849_1985"/>
<reference evidence="4 5" key="1">
    <citation type="submission" date="2017-01" db="EMBL/GenBank/DDBJ databases">
        <authorList>
            <person name="Mah S.A."/>
            <person name="Swanson W.J."/>
            <person name="Moy G.W."/>
            <person name="Vacquier V.D."/>
        </authorList>
    </citation>
    <scope>NUCLEOTIDE SEQUENCE [LARGE SCALE GENOMIC DNA]</scope>
    <source>
        <strain evidence="4 5">DSM 21219</strain>
    </source>
</reference>
<organism evidence="4 5">
    <name type="scientific">Pontibaca methylaminivorans</name>
    <dbReference type="NCBI Taxonomy" id="515897"/>
    <lineage>
        <taxon>Bacteria</taxon>
        <taxon>Pseudomonadati</taxon>
        <taxon>Pseudomonadota</taxon>
        <taxon>Alphaproteobacteria</taxon>
        <taxon>Rhodobacterales</taxon>
        <taxon>Roseobacteraceae</taxon>
        <taxon>Pontibaca</taxon>
    </lineage>
</organism>
<evidence type="ECO:0000256" key="3">
    <source>
        <dbReference type="ARBA" id="ARBA00023186"/>
    </source>
</evidence>
<accession>A0A1R3WZY6</accession>
<evidence type="ECO:0000256" key="1">
    <source>
        <dbReference type="ARBA" id="ARBA00008571"/>
    </source>
</evidence>
<dbReference type="Pfam" id="PF03937">
    <property type="entry name" value="Sdh5"/>
    <property type="match status" value="1"/>
</dbReference>
<dbReference type="Proteomes" id="UP000192455">
    <property type="component" value="Unassembled WGS sequence"/>
</dbReference>
<dbReference type="EMBL" id="FTPS01000001">
    <property type="protein sequence ID" value="SIT83807.1"/>
    <property type="molecule type" value="Genomic_DNA"/>
</dbReference>
<keyword evidence="5" id="KW-1185">Reference proteome</keyword>
<dbReference type="PANTHER" id="PTHR12469">
    <property type="entry name" value="PROTEIN EMI5 HOMOLOG, MITOCHONDRIAL"/>
    <property type="match status" value="1"/>
</dbReference>
<evidence type="ECO:0000256" key="2">
    <source>
        <dbReference type="ARBA" id="ARBA00019418"/>
    </source>
</evidence>
<comment type="similarity">
    <text evidence="1">Belongs to the SdhE FAD assembly factor family.</text>
</comment>
<gene>
    <name evidence="4" type="ORF">SAMN05421849_1985</name>
</gene>
<keyword evidence="3" id="KW-0143">Chaperone</keyword>
<dbReference type="GO" id="GO:0006099">
    <property type="term" value="P:tricarboxylic acid cycle"/>
    <property type="evidence" value="ECO:0007669"/>
    <property type="project" value="TreeGrafter"/>
</dbReference>
<dbReference type="PANTHER" id="PTHR12469:SF2">
    <property type="entry name" value="SUCCINATE DEHYDROGENASE ASSEMBLY FACTOR 2, MITOCHONDRIAL"/>
    <property type="match status" value="1"/>
</dbReference>
<dbReference type="AlphaFoldDB" id="A0A1R3WZY6"/>
<name>A0A1R3WZY6_9RHOB</name>
<dbReference type="SUPFAM" id="SSF109910">
    <property type="entry name" value="YgfY-like"/>
    <property type="match status" value="1"/>
</dbReference>
<protein>
    <recommendedName>
        <fullName evidence="2">FAD assembly factor SdhE</fullName>
    </recommendedName>
</protein>
<evidence type="ECO:0000313" key="5">
    <source>
        <dbReference type="Proteomes" id="UP000192455"/>
    </source>
</evidence>